<dbReference type="InterPro" id="IPR016186">
    <property type="entry name" value="C-type_lectin-like/link_sf"/>
</dbReference>
<dbReference type="SMART" id="SM00634">
    <property type="entry name" value="BID_1"/>
    <property type="match status" value="8"/>
</dbReference>
<comment type="caution">
    <text evidence="7">The sequence shown here is derived from an EMBL/GenBank/DDBJ whole genome shotgun (WGS) entry which is preliminary data.</text>
</comment>
<sequence length="1746" mass="188595">MSSTNAHQIKNNDQNSLCGLGDKIRRLTAGVCLFTQIFFPVMATAQNVVHAKPQTTVSSAPPLIENNTVPYTLGALESAQSVADRFGISLEELRRLNQFRTFARGFDNVRQGEELDVPATTLQKSHEQQNAVPPANGENTLENQIASTSQRVGTLLSQDMNSEQASGMARGWASSEASGAMTDWLNNFGTAKISLGVDEDFSLKNSQFDFLHPWYDTPDYLLFSQHTLHRTDDRTQINTGLGWRHFTPSWMSGINLFFDHDLSRYHSRAGLGAEYWRDYLKLSSNAYIGLTGWRSAPELDNDYEARPANGWDLRAEGWLPAWPQLGGKLVYEQYYGDEVALFDKNDRQSNPHAITAGLNYTPFPLLTLSAEQRQGKQGENDTRFAVDLTWQPSSSMQKQLNPDEVAGRRSLAGSRYDLIDRNNNIVLEYRKKELIRLSLLDPVKGKSGEIKPLVSSLQTKYALKGYNIEAAALEAAGGKVSTSGKDITVTLPGYRFTNTPETDNTWSIDVTAEDVKGNLSRHEQSMVVIQAPTLSQKDSLLSVNPLTVAADKKSTTTLTVTAHDSDGTPVPGLALQTRSEGVQDITLSDWTDNGDGSYTQMLTAGTTSGSVTLTPQINGESAVKESIVVNIVPVVSSRDHSSITIDNVSYYAGDDIKVRVELKDDSNQPVAYQKEELVKAVTVENSKPGATIVWHEEQPGVYTANYPAHKQGTALRAQLSLHNWNAPLQSHIYNIEANQNKARVATLSATNNDVYADKKTFNTLTINITDESDNPLTNHQVTFKNEKGSAEFVEPPQQNTDAYGVATINMVSQVAEENTISATLPNGFSQRIIAKFVSDSSTPKFKQLVADPDTIIAGNSQGSTLTATVTDFHNNPLKDMKVNFVAPGGSQLDNTTATTDQSGIVRVHLTSSKAGSYSVDASLEADKNIHQSVTITVVPNREQSVMTLNAGSGSAIANNTNTVILTASVKDVYGHPLPDEDVKFTLPASMTGNFTLSSESARTDANGDAVVTLRGTKAGEFTVTATLTRNNTVAHQQVTFIGDTNSAQLQPLTASLNTIVAGNSTGSTLTATILDAYQNPLKDQLVTFQSNDVTLSGTEVTTNTLGQATVTMTSNIAGQHNVVVNRKAQASDNKTFSLSVLPDESSAKVISITGAEKTITVGENITLRILVQDAFNNVIAGQRVRLSAQPTANITIGDTAYTDNNGYAYVNLLSTQPGVYQVTATLDNNSSSKVDVNVANGKLELTSSKPETTVHNSEGITLTATARNARDELMPGQIITFSVTPEGATLSNTGEVLTDQYGQAKVTLTSDKVNVYTVTATMGKDVPVQSQVTVAVKADAKTAHVVSVVASPDTITADGVDSSTITSRVEDDYGFPVEGVDVRYALDTKGRPVVNIPTTRTDQSGQVTATITSTLAETLTVNVQVPGTANQSATITLIADTADESKSILKSDVGTLMADYQHSAKLTLTLQDKYGNPIVTSDHLEFVQSGPFVNFLKLSDIDYSQRNYGEYTVTVTGGKEGTATLIPMLNGVHQANLSVSLNLIRSIKEMSGHVTANNHTFSTAKFPSEGFAGAYYTLNNDNFEAGKTVDDYMFSSSQSWVSVDASGKVSFANIGDQTSVTISAVPRQGGTTYQTLIKLKGWWVNNGNQTNIWLAANALCHAKNDGYNLPGITHLTSGENQRTQGSLYGEWGNVGAFSSNSQFTQGAYWTNESDDYNRHYYVQMLTGMTGSDADSSPQLTACRKSL</sequence>
<dbReference type="Gene3D" id="2.60.40.10">
    <property type="entry name" value="Immunoglobulins"/>
    <property type="match status" value="10"/>
</dbReference>
<dbReference type="InterPro" id="IPR003344">
    <property type="entry name" value="Big_1_dom"/>
</dbReference>
<dbReference type="InterPro" id="IPR051715">
    <property type="entry name" value="Intimin-Invasin_domain"/>
</dbReference>
<protein>
    <recommendedName>
        <fullName evidence="9">Invasin</fullName>
    </recommendedName>
</protein>
<dbReference type="FunFam" id="2.40.160.160:FF:000001">
    <property type="entry name" value="Intimin-like inverse autotransporter SinH"/>
    <property type="match status" value="1"/>
</dbReference>
<dbReference type="PANTHER" id="PTHR39576:SF2">
    <property type="entry name" value="ATTACHING AND EFFACING PROTEIN HOMOLOG-RELATED"/>
    <property type="match status" value="1"/>
</dbReference>
<evidence type="ECO:0000259" key="5">
    <source>
        <dbReference type="PROSITE" id="PS51127"/>
    </source>
</evidence>
<keyword evidence="4" id="KW-0998">Cell outer membrane</keyword>
<feature type="domain" description="LysM" evidence="6">
    <location>
        <begin position="69"/>
        <end position="117"/>
    </location>
</feature>
<evidence type="ECO:0000259" key="6">
    <source>
        <dbReference type="PROSITE" id="PS51782"/>
    </source>
</evidence>
<feature type="domain" description="Big-1" evidence="5">
    <location>
        <begin position="945"/>
        <end position="1041"/>
    </location>
</feature>
<feature type="domain" description="Big-1" evidence="5">
    <location>
        <begin position="847"/>
        <end position="938"/>
    </location>
</feature>
<dbReference type="Gene3D" id="2.60.40.1080">
    <property type="match status" value="1"/>
</dbReference>
<organism evidence="7 8">
    <name type="scientific">Escherichia coli (strain UMEA 3162-1)</name>
    <dbReference type="NCBI Taxonomy" id="1281200"/>
    <lineage>
        <taxon>Bacteria</taxon>
        <taxon>Pseudomonadati</taxon>
        <taxon>Pseudomonadota</taxon>
        <taxon>Gammaproteobacteria</taxon>
        <taxon>Enterobacterales</taxon>
        <taxon>Enterobacteriaceae</taxon>
        <taxon>Escherichia</taxon>
    </lineage>
</organism>
<dbReference type="SUPFAM" id="SSF49373">
    <property type="entry name" value="Invasin/intimin cell-adhesion fragments"/>
    <property type="match status" value="10"/>
</dbReference>
<dbReference type="Pfam" id="PF11924">
    <property type="entry name" value="IAT_beta"/>
    <property type="match status" value="1"/>
</dbReference>
<reference evidence="8" key="1">
    <citation type="submission" date="2013-07" db="EMBL/GenBank/DDBJ databases">
        <title>The genome sequence of Escherichia coli UMEA 3162-1.</title>
        <authorList>
            <consortium name="The Broad Institute Genome Sequencing Platform"/>
            <consortium name="The Broad Institute Genome Sequencing Center for Infectious Disease"/>
            <person name="Feldgarden M."/>
            <person name="Frimodt-Moller N."/>
            <person name="Leihof R.F."/>
            <person name="Rasmussen L."/>
            <person name="Young S.K."/>
            <person name="Zeng Q."/>
            <person name="Gargeya S."/>
            <person name="Abouelleil A."/>
            <person name="Alvarado L."/>
            <person name="Berlin A.M."/>
            <person name="Chapman S.B."/>
            <person name="Gainer-Dewar J."/>
            <person name="Goldberg J."/>
            <person name="Gnerre S."/>
            <person name="Griggs A."/>
            <person name="Gujja S."/>
            <person name="Hansen M."/>
            <person name="Howarth C."/>
            <person name="Imamovic A."/>
            <person name="Larimer J."/>
            <person name="McCowan C."/>
            <person name="Murphy C."/>
            <person name="Pearson M."/>
            <person name="Poon T."/>
            <person name="Priest M."/>
            <person name="Roberts A."/>
            <person name="Saif S."/>
            <person name="Shea T."/>
            <person name="Sykes S."/>
            <person name="Wortman J."/>
            <person name="Nusbaum C."/>
            <person name="Birren B."/>
        </authorList>
    </citation>
    <scope>NUCLEOTIDE SEQUENCE [LARGE SCALE GENOMIC DNA]</scope>
    <source>
        <strain evidence="8">UMEA 3162-1</strain>
    </source>
</reference>
<accession>A0A0E2KXH7</accession>
<evidence type="ECO:0000313" key="8">
    <source>
        <dbReference type="Proteomes" id="UP000016035"/>
    </source>
</evidence>
<evidence type="ECO:0008006" key="9">
    <source>
        <dbReference type="Google" id="ProtNLM"/>
    </source>
</evidence>
<proteinExistence type="inferred from homology"/>
<dbReference type="GO" id="GO:0007155">
    <property type="term" value="P:cell adhesion"/>
    <property type="evidence" value="ECO:0007669"/>
    <property type="project" value="InterPro"/>
</dbReference>
<dbReference type="InterPro" id="IPR013783">
    <property type="entry name" value="Ig-like_fold"/>
</dbReference>
<gene>
    <name evidence="7" type="ORF">G925_04685</name>
</gene>
<dbReference type="InterPro" id="IPR018392">
    <property type="entry name" value="LysM"/>
</dbReference>
<dbReference type="Pfam" id="PF02369">
    <property type="entry name" value="Big_1"/>
    <property type="match status" value="7"/>
</dbReference>
<dbReference type="Pfam" id="PF09134">
    <property type="entry name" value="Invasin_D3"/>
    <property type="match status" value="2"/>
</dbReference>
<dbReference type="GO" id="GO:0009279">
    <property type="term" value="C:cell outer membrane"/>
    <property type="evidence" value="ECO:0007669"/>
    <property type="project" value="UniProtKB-SubCell"/>
</dbReference>
<dbReference type="EMBL" id="AWBU01000030">
    <property type="protein sequence ID" value="EQX22142.1"/>
    <property type="molecule type" value="Genomic_DNA"/>
</dbReference>
<dbReference type="HOGENOM" id="CLU_000210_4_0_6"/>
<dbReference type="InterPro" id="IPR008964">
    <property type="entry name" value="Invasin/intimin_cell_adhesion"/>
</dbReference>
<dbReference type="PROSITE" id="PS51127">
    <property type="entry name" value="BIG1"/>
    <property type="match status" value="7"/>
</dbReference>
<feature type="domain" description="Big-1" evidence="5">
    <location>
        <begin position="1149"/>
        <end position="1239"/>
    </location>
</feature>
<dbReference type="InterPro" id="IPR015217">
    <property type="entry name" value="Invasin_dom_3"/>
</dbReference>
<feature type="domain" description="Big-1" evidence="5">
    <location>
        <begin position="1242"/>
        <end position="1336"/>
    </location>
</feature>
<dbReference type="InterPro" id="IPR003535">
    <property type="entry name" value="Intimin/invasin_bac"/>
</dbReference>
<dbReference type="RefSeq" id="WP_000099596.1">
    <property type="nucleotide sequence ID" value="NZ_KE701780.1"/>
</dbReference>
<dbReference type="PATRIC" id="fig|1281200.3.peg.4858"/>
<dbReference type="PROSITE" id="PS51782">
    <property type="entry name" value="LYSM"/>
    <property type="match status" value="1"/>
</dbReference>
<evidence type="ECO:0000256" key="1">
    <source>
        <dbReference type="ARBA" id="ARBA00004442"/>
    </source>
</evidence>
<comment type="subcellular location">
    <subcellularLocation>
        <location evidence="1">Cell outer membrane</location>
    </subcellularLocation>
</comment>
<dbReference type="PANTHER" id="PTHR39576">
    <property type="entry name" value="ATTACHING AND EFFACING PROTEIN HOMOLOG-RELATED-RELATED"/>
    <property type="match status" value="1"/>
</dbReference>
<evidence type="ECO:0000256" key="4">
    <source>
        <dbReference type="ARBA" id="ARBA00023237"/>
    </source>
</evidence>
<dbReference type="Proteomes" id="UP000016035">
    <property type="component" value="Unassembled WGS sequence"/>
</dbReference>
<evidence type="ECO:0000256" key="3">
    <source>
        <dbReference type="ARBA" id="ARBA00023136"/>
    </source>
</evidence>
<dbReference type="InterPro" id="IPR038177">
    <property type="entry name" value="IAT_beta_sf"/>
</dbReference>
<evidence type="ECO:0000313" key="7">
    <source>
        <dbReference type="EMBL" id="EQX22142.1"/>
    </source>
</evidence>
<name>A0A0E2KXH7_ECOU3</name>
<comment type="similarity">
    <text evidence="2">Belongs to the intimin/invasin family.</text>
</comment>
<dbReference type="PRINTS" id="PR01369">
    <property type="entry name" value="INTIMIN"/>
</dbReference>
<dbReference type="InterPro" id="IPR024519">
    <property type="entry name" value="IAT_beta"/>
</dbReference>
<keyword evidence="3" id="KW-0472">Membrane</keyword>
<feature type="domain" description="Big-1" evidence="5">
    <location>
        <begin position="744"/>
        <end position="837"/>
    </location>
</feature>
<feature type="domain" description="Big-1" evidence="5">
    <location>
        <begin position="1048"/>
        <end position="1139"/>
    </location>
</feature>
<dbReference type="Gene3D" id="2.40.160.160">
    <property type="entry name" value="Inverse autotransporter, beta-domain"/>
    <property type="match status" value="1"/>
</dbReference>
<feature type="domain" description="Big-1" evidence="5">
    <location>
        <begin position="1345"/>
        <end position="1438"/>
    </location>
</feature>
<dbReference type="Gene3D" id="3.10.100.10">
    <property type="entry name" value="Mannose-Binding Protein A, subunit A"/>
    <property type="match status" value="1"/>
</dbReference>
<evidence type="ECO:0000256" key="2">
    <source>
        <dbReference type="ARBA" id="ARBA00010116"/>
    </source>
</evidence>